<keyword evidence="5" id="KW-0217">Developmental protein</keyword>
<dbReference type="GO" id="GO:0031672">
    <property type="term" value="C:A band"/>
    <property type="evidence" value="ECO:0007669"/>
    <property type="project" value="UniProtKB-SubCell"/>
</dbReference>
<dbReference type="InterPro" id="IPR024660">
    <property type="entry name" value="UCS_central_dom"/>
</dbReference>
<dbReference type="SUPFAM" id="SSF48371">
    <property type="entry name" value="ARM repeat"/>
    <property type="match status" value="2"/>
</dbReference>
<gene>
    <name evidence="13" type="ORF">Anas_11115</name>
</gene>
<dbReference type="Pfam" id="PF11701">
    <property type="entry name" value="UNC45-central"/>
    <property type="match status" value="1"/>
</dbReference>
<dbReference type="GO" id="GO:0007517">
    <property type="term" value="P:muscle organ development"/>
    <property type="evidence" value="ECO:0007669"/>
    <property type="project" value="UniProtKB-KW"/>
</dbReference>
<dbReference type="EMBL" id="SEYY01023031">
    <property type="protein sequence ID" value="KAB7495133.1"/>
    <property type="molecule type" value="Genomic_DNA"/>
</dbReference>
<protein>
    <recommendedName>
        <fullName evidence="4">Protein unc-45 homolog B</fullName>
    </recommendedName>
</protein>
<comment type="caution">
    <text evidence="13">The sequence shown here is derived from an EMBL/GenBank/DDBJ whole genome shotgun (WGS) entry which is preliminary data.</text>
</comment>
<feature type="repeat" description="ARM" evidence="11">
    <location>
        <begin position="121"/>
        <end position="164"/>
    </location>
</feature>
<keyword evidence="8" id="KW-0221">Differentiation</keyword>
<keyword evidence="9" id="KW-0802">TPR repeat</keyword>
<evidence type="ECO:0000256" key="1">
    <source>
        <dbReference type="ARBA" id="ARBA00004161"/>
    </source>
</evidence>
<evidence type="ECO:0000256" key="7">
    <source>
        <dbReference type="ARBA" id="ARBA00022541"/>
    </source>
</evidence>
<dbReference type="PROSITE" id="PS50176">
    <property type="entry name" value="ARM_REPEAT"/>
    <property type="match status" value="1"/>
</dbReference>
<name>A0A5N5SM71_9CRUS</name>
<evidence type="ECO:0000256" key="3">
    <source>
        <dbReference type="ARBA" id="ARBA00004556"/>
    </source>
</evidence>
<dbReference type="FunFam" id="1.25.10.10:FF:000043">
    <property type="entry name" value="Unc-45 myosin chaperone B"/>
    <property type="match status" value="1"/>
</dbReference>
<evidence type="ECO:0000256" key="9">
    <source>
        <dbReference type="ARBA" id="ARBA00022803"/>
    </source>
</evidence>
<evidence type="ECO:0000256" key="4">
    <source>
        <dbReference type="ARBA" id="ARBA00020768"/>
    </source>
</evidence>
<dbReference type="Proteomes" id="UP000326759">
    <property type="component" value="Unassembled WGS sequence"/>
</dbReference>
<keyword evidence="14" id="KW-1185">Reference proteome</keyword>
<keyword evidence="7" id="KW-0517">Myogenesis</keyword>
<evidence type="ECO:0000256" key="2">
    <source>
        <dbReference type="ARBA" id="ARBA00004216"/>
    </source>
</evidence>
<dbReference type="PANTHER" id="PTHR45994:SF1">
    <property type="entry name" value="FI21225P1"/>
    <property type="match status" value="1"/>
</dbReference>
<dbReference type="InterPro" id="IPR000225">
    <property type="entry name" value="Armadillo"/>
</dbReference>
<dbReference type="OrthoDB" id="199930at2759"/>
<dbReference type="SUPFAM" id="SSF48452">
    <property type="entry name" value="TPR-like"/>
    <property type="match status" value="1"/>
</dbReference>
<dbReference type="PANTHER" id="PTHR45994">
    <property type="entry name" value="FI21225P1"/>
    <property type="match status" value="1"/>
</dbReference>
<evidence type="ECO:0000313" key="13">
    <source>
        <dbReference type="EMBL" id="KAB7495133.1"/>
    </source>
</evidence>
<evidence type="ECO:0000259" key="12">
    <source>
        <dbReference type="Pfam" id="PF11701"/>
    </source>
</evidence>
<dbReference type="InterPro" id="IPR019734">
    <property type="entry name" value="TPR_rpt"/>
</dbReference>
<evidence type="ECO:0000256" key="10">
    <source>
        <dbReference type="ARBA" id="ARBA00023186"/>
    </source>
</evidence>
<evidence type="ECO:0000256" key="11">
    <source>
        <dbReference type="PROSITE-ProRule" id="PRU00259"/>
    </source>
</evidence>
<comment type="subcellular location">
    <subcellularLocation>
        <location evidence="1">Cytoplasm</location>
        <location evidence="1">Myofibril</location>
        <location evidence="1">Sarcomere</location>
        <location evidence="1">A band</location>
    </subcellularLocation>
    <subcellularLocation>
        <location evidence="2">Cytoplasm</location>
        <location evidence="2">Myofibril</location>
        <location evidence="2">Sarcomere</location>
        <location evidence="2">Z line</location>
    </subcellularLocation>
    <subcellularLocation>
        <location evidence="3">Cytoplasm</location>
        <location evidence="3">Perinuclear region</location>
    </subcellularLocation>
</comment>
<dbReference type="GO" id="GO:0048471">
    <property type="term" value="C:perinuclear region of cytoplasm"/>
    <property type="evidence" value="ECO:0007669"/>
    <property type="project" value="UniProtKB-SubCell"/>
</dbReference>
<dbReference type="Gene3D" id="1.25.10.10">
    <property type="entry name" value="Leucine-rich Repeat Variant"/>
    <property type="match status" value="2"/>
</dbReference>
<dbReference type="InterPro" id="IPR016024">
    <property type="entry name" value="ARM-type_fold"/>
</dbReference>
<dbReference type="SMART" id="SM00028">
    <property type="entry name" value="TPR"/>
    <property type="match status" value="1"/>
</dbReference>
<dbReference type="GO" id="GO:0051879">
    <property type="term" value="F:Hsp90 protein binding"/>
    <property type="evidence" value="ECO:0007669"/>
    <property type="project" value="TreeGrafter"/>
</dbReference>
<dbReference type="InterPro" id="IPR011989">
    <property type="entry name" value="ARM-like"/>
</dbReference>
<accession>A0A5N5SM71</accession>
<reference evidence="13 14" key="1">
    <citation type="journal article" date="2019" name="PLoS Biol.">
        <title>Sex chromosomes control vertical transmission of feminizing Wolbachia symbionts in an isopod.</title>
        <authorList>
            <person name="Becking T."/>
            <person name="Chebbi M.A."/>
            <person name="Giraud I."/>
            <person name="Moumen B."/>
            <person name="Laverre T."/>
            <person name="Caubet Y."/>
            <person name="Peccoud J."/>
            <person name="Gilbert C."/>
            <person name="Cordaux R."/>
        </authorList>
    </citation>
    <scope>NUCLEOTIDE SEQUENCE [LARGE SCALE GENOMIC DNA]</scope>
    <source>
        <strain evidence="13">ANa2</strain>
        <tissue evidence="13">Whole body excluding digestive tract and cuticle</tissue>
    </source>
</reference>
<dbReference type="GO" id="GO:0030018">
    <property type="term" value="C:Z disc"/>
    <property type="evidence" value="ECO:0007669"/>
    <property type="project" value="UniProtKB-SubCell"/>
</dbReference>
<feature type="domain" description="UNC-45/Cro1/She4 central" evidence="12">
    <location>
        <begin position="282"/>
        <end position="428"/>
    </location>
</feature>
<evidence type="ECO:0000256" key="5">
    <source>
        <dbReference type="ARBA" id="ARBA00022473"/>
    </source>
</evidence>
<evidence type="ECO:0000313" key="14">
    <source>
        <dbReference type="Proteomes" id="UP000326759"/>
    </source>
</evidence>
<sequence length="874" mass="98088">MKTLIKDCTSSLELTPNDPKALYRRAQAYEKQELFEKAYADARAVQNADPKNKEVQVMLSHLHAIVQDKLEKNTQLSGKVKQMFEILFDSTGEREKRETAANNLVALSKERAGSELLLKEGILGRIVQLLKSEKNPEIRVSCARTLSEFAKDEKKAKKVLRDCGLPWLVDLMNSTNESLVTATQYTFQVMLCTLSGMDIKKGKRPDWVLMQENTKEIDSIMTVLTKSITSRAMSGVCRDAIIEILCKNVGYQELDWAKKFLKIGGLEKLLEVASELQEYHYESCIDVTNNTRITTAVCLDKLYQAQGDDKSKQQFTDMIENFIRERLVTPEIENKVRVTVTLTTLLLGPLDVGNTFIGRDGILEMLLVMAKSGEELEQKVACEALIAASSKKDKCRAIMTQGTNILKELYQSKSDAIKVRALVGLCKLGSLGGTDATMRPFAEGASLKLAEACRRFLINPAKDKEMRRWACEGLSYLTLDADVKEKLVNDRVALRSMIQLAESGDMNCLYGVVTTFVNLVNAYDKQEVIPEMIELAKFSKQHVPEEHELDDKDFVDQRINILAEEGAASALVSLSKTESKNSKELISRIFNALCEQQQNRGKVVQQGGTKALLNLASEGTEKGKTCAAQALARIAITINPEIAFPGQRAYEVVRPLLSLLHVECSALENFESLMGLCNIAGISESTRQRIIKEKGLPLIEHYLFEEHDLIRRAAFQCMANMCGSPDVVKILEGDNDKLKYLFLASSDEDEEIVKAAAGALCMVLPESNKCCGKIFEAKDWGEILQFLVSHANPEVHYRGTVIVYYIISASTDYAWKIMETHAKVPYRILFRMDMIIRILRWVIGKELRLMSLSSVVGYNEVEDFSNIWFDKNST</sequence>
<keyword evidence="10" id="KW-0143">Chaperone</keyword>
<dbReference type="AlphaFoldDB" id="A0A5N5SM71"/>
<dbReference type="GO" id="GO:0030154">
    <property type="term" value="P:cell differentiation"/>
    <property type="evidence" value="ECO:0007669"/>
    <property type="project" value="UniProtKB-KW"/>
</dbReference>
<organism evidence="13 14">
    <name type="scientific">Armadillidium nasatum</name>
    <dbReference type="NCBI Taxonomy" id="96803"/>
    <lineage>
        <taxon>Eukaryota</taxon>
        <taxon>Metazoa</taxon>
        <taxon>Ecdysozoa</taxon>
        <taxon>Arthropoda</taxon>
        <taxon>Crustacea</taxon>
        <taxon>Multicrustacea</taxon>
        <taxon>Malacostraca</taxon>
        <taxon>Eumalacostraca</taxon>
        <taxon>Peracarida</taxon>
        <taxon>Isopoda</taxon>
        <taxon>Oniscidea</taxon>
        <taxon>Crinocheta</taxon>
        <taxon>Armadillidiidae</taxon>
        <taxon>Armadillidium</taxon>
    </lineage>
</organism>
<keyword evidence="6" id="KW-0963">Cytoplasm</keyword>
<evidence type="ECO:0000256" key="8">
    <source>
        <dbReference type="ARBA" id="ARBA00022782"/>
    </source>
</evidence>
<dbReference type="Gene3D" id="1.25.40.10">
    <property type="entry name" value="Tetratricopeptide repeat domain"/>
    <property type="match status" value="1"/>
</dbReference>
<dbReference type="SMART" id="SM00185">
    <property type="entry name" value="ARM"/>
    <property type="match status" value="4"/>
</dbReference>
<dbReference type="InterPro" id="IPR011990">
    <property type="entry name" value="TPR-like_helical_dom_sf"/>
</dbReference>
<evidence type="ECO:0000256" key="6">
    <source>
        <dbReference type="ARBA" id="ARBA00022490"/>
    </source>
</evidence>
<proteinExistence type="predicted"/>